<dbReference type="GO" id="GO:0005506">
    <property type="term" value="F:iron ion binding"/>
    <property type="evidence" value="ECO:0007669"/>
    <property type="project" value="InterPro"/>
</dbReference>
<dbReference type="InterPro" id="IPR002346">
    <property type="entry name" value="Mopterin_DH_FAD-bd"/>
</dbReference>
<feature type="binding site" evidence="18">
    <location>
        <position position="145"/>
    </location>
    <ligand>
        <name>[2Fe-2S] cluster</name>
        <dbReference type="ChEBI" id="CHEBI:190135"/>
        <label>2</label>
    </ligand>
</feature>
<sequence>MTCIEFTVNGKKCSVDVRTPRDMTLNAYLRYVLALPGTKAMCHEGGCGACSVSVRARRETTGNTETFSVNSCLVLVFSCHGWDITTIEGVGNRHDGYSDIQNRFKAFNATQCGYCTPGWIMNLYSLQDKHLTTAELEKSFGSNTCRCTGYRPILDVIKSYAVDASPELCQRVKDIEDLKICDKNFRNCQRKCSTYSVGSDWSLLENSLPRTAKTIVLDFGKEKMYKVFDEEDIFDIFNKYGVESYQLVDGNTAKGIYETYEYPRVLIDISNVKSLKGYQFDQNLIIGANTSLEECRQIFNDVAHSNDDFSYLSEFAKHFESIAHIPVRNIGSLAGNLMLKHSMPSFPSDVFLLLSAVGAVVTVKNSSGQRANLYMTHFLKYNMQGVLMLSIALPPLGASNIFKSYKIMPRNQNAVAIVNAAFLINMSSDNKTIKEATIVFGNISTEFIYAKHTEDYLRNKNCFDNKVLQGAIKKLHDEICPEENDFYSKDIRKKLAIGLFYKFALSIAPSSAIDARYRSGGELLQRPISHGTQDFQTDSSLYPLNQPLPKLEALLQSSGEAQFVNDIPPFPLEVFGAFVLSTIHVGQIDSIDTTDVLKIDGVLAVYTAKDIPGANSFIRPGVQLESENEEILVSSNVKYYGQPLAIVVATSQELAANVANKVKVTYKNISFEAPVTTIDRAKKDSKRYVPSDESIDPKGRGSNVTKTIKGLYEVGTQFHYYMEPISCVVVPVDDGLEVYESTQWMDLSQIAIAQCLDIKESQILMKVRRCGGAFGGKISRNVQAATACALVAHKLTLPCRFILPMQTNMSIVGGRFPTQCDYEVGVDDDGEIQYLQATVVQDQGYSINDSVISYTAGGFPNCYNSDYMSVKFASVFTDLPCNTFMRAPGTSEGIICIENIMEHIAYGVQKDATDVRLTNMRKEDNDLPQLIDILKKEADYDERKKSIQDYNKSNRWIKKAIHISPMIFPVEYYGNYSAMVSIYRGDGTVTITTGGIEMGQGLNTKAAQVCAHELNIPLRYISVLPSMSFVAANNVFSGSSITSESVCYSIIKACEILNKRLEPVKQKLTNPTWEQIAWKAGEDLVDLTAKYMMTDQEKDLSNYSAFGVAILETQLDVLTGRYELLRADILEDVGLSANPTIDVGQLEGGYIQGLGYFTTEKMVYDEHTGKKLSNRSLTYHVPLALDIPADFRVKFRYNSKNHKGVLGSKTVGEMGICTAYGVTHALRRCIMESRKESGYDPNEWINIDVPYTPESVLKALAVKLEEFVFKP</sequence>
<feature type="binding site" evidence="18">
    <location>
        <position position="743"/>
    </location>
    <ligand>
        <name>Mo-molybdopterin</name>
        <dbReference type="ChEBI" id="CHEBI:71302"/>
    </ligand>
    <ligandPart>
        <name>Mo</name>
        <dbReference type="ChEBI" id="CHEBI:28685"/>
    </ligandPart>
</feature>
<dbReference type="AlphaFoldDB" id="A0A7S9CEY9"/>
<proteinExistence type="evidence at transcript level"/>
<evidence type="ECO:0000256" key="17">
    <source>
        <dbReference type="PIRSR" id="PIRSR000127-2"/>
    </source>
</evidence>
<name>A0A7S9CEY9_GALME</name>
<dbReference type="FunFam" id="3.30.365.10:FF:000001">
    <property type="entry name" value="Xanthine dehydrogenase oxidase"/>
    <property type="match status" value="1"/>
</dbReference>
<keyword evidence="5 18" id="KW-0500">Molybdenum</keyword>
<evidence type="ECO:0000256" key="6">
    <source>
        <dbReference type="ARBA" id="ARBA00022630"/>
    </source>
</evidence>
<evidence type="ECO:0000256" key="4">
    <source>
        <dbReference type="ARBA" id="ARBA00011738"/>
    </source>
</evidence>
<feature type="binding site" evidence="18">
    <location>
        <position position="47"/>
    </location>
    <ligand>
        <name>[2Fe-2S] cluster</name>
        <dbReference type="ChEBI" id="CHEBI:190135"/>
        <label>1</label>
    </ligand>
</feature>
<dbReference type="InterPro" id="IPR036884">
    <property type="entry name" value="2Fe-2S-bd_dom_sf"/>
</dbReference>
<evidence type="ECO:0000256" key="14">
    <source>
        <dbReference type="ARBA" id="ARBA00023140"/>
    </source>
</evidence>
<dbReference type="InterPro" id="IPR012675">
    <property type="entry name" value="Beta-grasp_dom_sf"/>
</dbReference>
<feature type="binding site" evidence="18">
    <location>
        <position position="72"/>
    </location>
    <ligand>
        <name>[2Fe-2S] cluster</name>
        <dbReference type="ChEBI" id="CHEBI:190135"/>
        <label>1</label>
    </ligand>
</feature>
<feature type="binding site" evidence="18">
    <location>
        <position position="774"/>
    </location>
    <ligand>
        <name>Mo-molybdopterin</name>
        <dbReference type="ChEBI" id="CHEBI:71302"/>
    </ligand>
    <ligandPart>
        <name>Mo</name>
        <dbReference type="ChEBI" id="CHEBI:28685"/>
    </ligandPart>
</feature>
<evidence type="ECO:0000256" key="10">
    <source>
        <dbReference type="ARBA" id="ARBA00023002"/>
    </source>
</evidence>
<evidence type="ECO:0000256" key="5">
    <source>
        <dbReference type="ARBA" id="ARBA00022505"/>
    </source>
</evidence>
<dbReference type="Gene3D" id="3.10.20.30">
    <property type="match status" value="1"/>
</dbReference>
<feature type="binding site" evidence="17">
    <location>
        <position position="406"/>
    </location>
    <ligand>
        <name>FAD</name>
        <dbReference type="ChEBI" id="CHEBI:57692"/>
    </ligand>
</feature>
<comment type="cofactor">
    <cofactor evidence="15">
        <name>[2Fe-2S] cluster</name>
        <dbReference type="ChEBI" id="CHEBI:190135"/>
    </cofactor>
</comment>
<keyword evidence="6" id="KW-0285">Flavoprotein</keyword>
<dbReference type="InterPro" id="IPR036010">
    <property type="entry name" value="2Fe-2S_ferredoxin-like_sf"/>
</dbReference>
<keyword evidence="11 18" id="KW-0408">Iron</keyword>
<keyword evidence="8 18" id="KW-0479">Metal-binding</keyword>
<dbReference type="SUPFAM" id="SSF56176">
    <property type="entry name" value="FAD-binding/transporter-associated domain-like"/>
    <property type="match status" value="1"/>
</dbReference>
<evidence type="ECO:0000256" key="7">
    <source>
        <dbReference type="ARBA" id="ARBA00022714"/>
    </source>
</evidence>
<comment type="subcellular location">
    <subcellularLocation>
        <location evidence="2">Peroxisome</location>
    </subcellularLocation>
</comment>
<comment type="cofactor">
    <cofactor evidence="18">
        <name>Mo-molybdopterin</name>
        <dbReference type="ChEBI" id="CHEBI:71302"/>
    </cofactor>
    <text evidence="18">Binds 1 Mo-molybdopterin (Mo-MPT) cofactor per subunit.</text>
</comment>
<evidence type="ECO:0000256" key="13">
    <source>
        <dbReference type="ARBA" id="ARBA00023027"/>
    </source>
</evidence>
<dbReference type="Pfam" id="PF03450">
    <property type="entry name" value="CO_deh_flav_C"/>
    <property type="match status" value="1"/>
</dbReference>
<dbReference type="PROSITE" id="PS00197">
    <property type="entry name" value="2FE2S_FER_1"/>
    <property type="match status" value="1"/>
</dbReference>
<dbReference type="InterPro" id="IPR016169">
    <property type="entry name" value="FAD-bd_PCMH_sub2"/>
</dbReference>
<dbReference type="InterPro" id="IPR000674">
    <property type="entry name" value="Ald_Oxase/Xan_DH_a/b"/>
</dbReference>
<feature type="binding site" evidence="18">
    <location>
        <position position="115"/>
    </location>
    <ligand>
        <name>[2Fe-2S] cluster</name>
        <dbReference type="ChEBI" id="CHEBI:190135"/>
        <label>2</label>
    </ligand>
</feature>
<comment type="cofactor">
    <cofactor evidence="18">
        <name>[2Fe-2S] cluster</name>
        <dbReference type="ChEBI" id="CHEBI:190135"/>
    </cofactor>
    <text evidence="18">Binds 2 [2Fe-2S] clusters.</text>
</comment>
<feature type="binding site" evidence="18">
    <location>
        <position position="147"/>
    </location>
    <ligand>
        <name>[2Fe-2S] cluster</name>
        <dbReference type="ChEBI" id="CHEBI:190135"/>
        <label>2</label>
    </ligand>
</feature>
<dbReference type="SUPFAM" id="SSF56003">
    <property type="entry name" value="Molybdenum cofactor-binding domain"/>
    <property type="match status" value="1"/>
</dbReference>
<dbReference type="SMART" id="SM01008">
    <property type="entry name" value="Ald_Xan_dh_C"/>
    <property type="match status" value="1"/>
</dbReference>
<evidence type="ECO:0000256" key="1">
    <source>
        <dbReference type="ARBA" id="ARBA00001974"/>
    </source>
</evidence>
<evidence type="ECO:0000259" key="19">
    <source>
        <dbReference type="PROSITE" id="PS51085"/>
    </source>
</evidence>
<reference evidence="21" key="1">
    <citation type="submission" date="2020-02" db="EMBL/GenBank/DDBJ databases">
        <title>Identification, sequence characteristics, and expression patterns of three aldehyde oxidase genes in the greater wax moth, Galleria mellonella.</title>
        <authorList>
            <person name="Liu S."/>
        </authorList>
    </citation>
    <scope>NUCLEOTIDE SEQUENCE</scope>
</reference>
<dbReference type="Gene3D" id="3.30.390.50">
    <property type="entry name" value="CO dehydrogenase flavoprotein, C-terminal domain"/>
    <property type="match status" value="1"/>
</dbReference>
<evidence type="ECO:0000256" key="2">
    <source>
        <dbReference type="ARBA" id="ARBA00004275"/>
    </source>
</evidence>
<dbReference type="PROSITE" id="PS51387">
    <property type="entry name" value="FAD_PCMH"/>
    <property type="match status" value="1"/>
</dbReference>
<dbReference type="InterPro" id="IPR036683">
    <property type="entry name" value="CO_DH_flav_C_dom_sf"/>
</dbReference>
<dbReference type="SUPFAM" id="SSF54292">
    <property type="entry name" value="2Fe-2S ferredoxin-like"/>
    <property type="match status" value="1"/>
</dbReference>
<dbReference type="Gene3D" id="1.10.150.120">
    <property type="entry name" value="[2Fe-2S]-binding domain"/>
    <property type="match status" value="1"/>
</dbReference>
<dbReference type="FunFam" id="3.30.390.50:FF:000003">
    <property type="entry name" value="Aldehyde oxidase1"/>
    <property type="match status" value="1"/>
</dbReference>
<keyword evidence="7 18" id="KW-0001">2Fe-2S</keyword>
<evidence type="ECO:0000256" key="12">
    <source>
        <dbReference type="ARBA" id="ARBA00023014"/>
    </source>
</evidence>
<dbReference type="SUPFAM" id="SSF55447">
    <property type="entry name" value="CO dehydrogenase flavoprotein C-terminal domain-like"/>
    <property type="match status" value="1"/>
</dbReference>
<comment type="subunit">
    <text evidence="4">Homodimer.</text>
</comment>
<dbReference type="InterPro" id="IPR002888">
    <property type="entry name" value="2Fe-2S-bd"/>
</dbReference>
<dbReference type="InterPro" id="IPR037165">
    <property type="entry name" value="AldOxase/xan_DH_Mopterin-bd_sf"/>
</dbReference>
<dbReference type="Gene3D" id="3.30.365.10">
    <property type="entry name" value="Aldehyde oxidase/xanthine dehydrogenase, molybdopterin binding domain"/>
    <property type="match status" value="4"/>
</dbReference>
<keyword evidence="10" id="KW-0560">Oxidoreductase</keyword>
<dbReference type="InterPro" id="IPR016166">
    <property type="entry name" value="FAD-bd_PCMH"/>
</dbReference>
<dbReference type="Pfam" id="PF01799">
    <property type="entry name" value="Fer2_2"/>
    <property type="match status" value="1"/>
</dbReference>
<evidence type="ECO:0000256" key="9">
    <source>
        <dbReference type="ARBA" id="ARBA00022827"/>
    </source>
</evidence>
<evidence type="ECO:0000256" key="8">
    <source>
        <dbReference type="ARBA" id="ARBA00022723"/>
    </source>
</evidence>
<accession>A0A7S9CEY9</accession>
<feature type="binding site" evidence="17">
    <location>
        <begin position="332"/>
        <end position="336"/>
    </location>
    <ligand>
        <name>FAD</name>
        <dbReference type="ChEBI" id="CHEBI:57692"/>
    </ligand>
</feature>
<dbReference type="InterPro" id="IPR016208">
    <property type="entry name" value="Ald_Oxase/xanthine_DH-like"/>
</dbReference>
<dbReference type="PANTHER" id="PTHR11908:SF132">
    <property type="entry name" value="ALDEHYDE OXIDASE 1-RELATED"/>
    <property type="match status" value="1"/>
</dbReference>
<feature type="domain" description="2Fe-2S ferredoxin-type" evidence="19">
    <location>
        <begin position="2"/>
        <end position="90"/>
    </location>
</feature>
<evidence type="ECO:0000256" key="18">
    <source>
        <dbReference type="PIRSR" id="PIRSR000127-3"/>
    </source>
</evidence>
<dbReference type="Pfam" id="PF02738">
    <property type="entry name" value="MoCoBD_1"/>
    <property type="match status" value="1"/>
</dbReference>
<dbReference type="Gene3D" id="3.30.465.10">
    <property type="match status" value="1"/>
</dbReference>
<dbReference type="PROSITE" id="PS51085">
    <property type="entry name" value="2FE2S_FER_2"/>
    <property type="match status" value="1"/>
</dbReference>
<comment type="similarity">
    <text evidence="3">Belongs to the xanthine dehydrogenase family.</text>
</comment>
<dbReference type="PANTHER" id="PTHR11908">
    <property type="entry name" value="XANTHINE DEHYDROGENASE"/>
    <property type="match status" value="1"/>
</dbReference>
<dbReference type="InterPro" id="IPR001041">
    <property type="entry name" value="2Fe-2S_ferredoxin-type"/>
</dbReference>
<evidence type="ECO:0000256" key="16">
    <source>
        <dbReference type="PIRSR" id="PIRSR000127-1"/>
    </source>
</evidence>
<dbReference type="GO" id="GO:0016491">
    <property type="term" value="F:oxidoreductase activity"/>
    <property type="evidence" value="ECO:0007669"/>
    <property type="project" value="UniProtKB-KW"/>
</dbReference>
<dbReference type="Pfam" id="PF00941">
    <property type="entry name" value="FAD_binding_5"/>
    <property type="match status" value="1"/>
</dbReference>
<dbReference type="InterPro" id="IPR046867">
    <property type="entry name" value="AldOxase/xan_DH_MoCoBD2"/>
</dbReference>
<dbReference type="SUPFAM" id="SSF47741">
    <property type="entry name" value="CO dehydrogenase ISP C-domain like"/>
    <property type="match status" value="1"/>
</dbReference>
<evidence type="ECO:0000256" key="11">
    <source>
        <dbReference type="ARBA" id="ARBA00023004"/>
    </source>
</evidence>
<feature type="binding site" evidence="18">
    <location>
        <position position="112"/>
    </location>
    <ligand>
        <name>[2Fe-2S] cluster</name>
        <dbReference type="ChEBI" id="CHEBI:190135"/>
        <label>2</label>
    </ligand>
</feature>
<dbReference type="InterPro" id="IPR005107">
    <property type="entry name" value="CO_DH_flav_C"/>
</dbReference>
<evidence type="ECO:0000259" key="20">
    <source>
        <dbReference type="PROSITE" id="PS51387"/>
    </source>
</evidence>
<evidence type="ECO:0000313" key="21">
    <source>
        <dbReference type="EMBL" id="QPF77599.1"/>
    </source>
</evidence>
<dbReference type="GO" id="GO:0051537">
    <property type="term" value="F:2 iron, 2 sulfur cluster binding"/>
    <property type="evidence" value="ECO:0007669"/>
    <property type="project" value="UniProtKB-KW"/>
</dbReference>
<keyword evidence="9 17" id="KW-0274">FAD</keyword>
<protein>
    <submittedName>
        <fullName evidence="21">Aldehyde oxidase 2</fullName>
    </submittedName>
</protein>
<feature type="domain" description="FAD-binding PCMH-type" evidence="20">
    <location>
        <begin position="217"/>
        <end position="398"/>
    </location>
</feature>
<dbReference type="PIRSF" id="PIRSF000127">
    <property type="entry name" value="Xanthine_DH"/>
    <property type="match status" value="1"/>
</dbReference>
<dbReference type="SUPFAM" id="SSF54665">
    <property type="entry name" value="CO dehydrogenase molybdoprotein N-domain-like"/>
    <property type="match status" value="1"/>
</dbReference>
<organism evidence="21">
    <name type="scientific">Galleria mellonella</name>
    <name type="common">Greater wax moth</name>
    <dbReference type="NCBI Taxonomy" id="7137"/>
    <lineage>
        <taxon>Eukaryota</taxon>
        <taxon>Metazoa</taxon>
        <taxon>Ecdysozoa</taxon>
        <taxon>Arthropoda</taxon>
        <taxon>Hexapoda</taxon>
        <taxon>Insecta</taxon>
        <taxon>Pterygota</taxon>
        <taxon>Neoptera</taxon>
        <taxon>Endopterygota</taxon>
        <taxon>Lepidoptera</taxon>
        <taxon>Glossata</taxon>
        <taxon>Ditrysia</taxon>
        <taxon>Pyraloidea</taxon>
        <taxon>Pyralidae</taxon>
        <taxon>Galleriinae</taxon>
        <taxon>Galleria</taxon>
    </lineage>
</organism>
<dbReference type="FunFam" id="3.10.20.30:FF:000012">
    <property type="entry name" value="Xanthine dehydrogenase/oxidase"/>
    <property type="match status" value="1"/>
</dbReference>
<dbReference type="InterPro" id="IPR036856">
    <property type="entry name" value="Ald_Oxase/Xan_DH_a/b_sf"/>
</dbReference>
<dbReference type="FunFam" id="3.30.365.10:FF:000008">
    <property type="entry name" value="Aldehyde oxidase1"/>
    <property type="match status" value="1"/>
</dbReference>
<keyword evidence="12 18" id="KW-0411">Iron-sulfur</keyword>
<dbReference type="Pfam" id="PF01315">
    <property type="entry name" value="Ald_Xan_dh_C"/>
    <property type="match status" value="1"/>
</dbReference>
<evidence type="ECO:0000256" key="15">
    <source>
        <dbReference type="ARBA" id="ARBA00034078"/>
    </source>
</evidence>
<feature type="binding site" evidence="18">
    <location>
        <position position="42"/>
    </location>
    <ligand>
        <name>[2Fe-2S] cluster</name>
        <dbReference type="ChEBI" id="CHEBI:190135"/>
        <label>1</label>
    </ligand>
</feature>
<dbReference type="Gene3D" id="3.90.1170.50">
    <property type="entry name" value="Aldehyde oxidase/xanthine dehydrogenase, a/b hammerhead"/>
    <property type="match status" value="1"/>
</dbReference>
<dbReference type="GO" id="GO:0005777">
    <property type="term" value="C:peroxisome"/>
    <property type="evidence" value="ECO:0007669"/>
    <property type="project" value="UniProtKB-SubCell"/>
</dbReference>
<keyword evidence="13" id="KW-0520">NAD</keyword>
<dbReference type="InterPro" id="IPR036318">
    <property type="entry name" value="FAD-bd_PCMH-like_sf"/>
</dbReference>
<feature type="binding site" evidence="18">
    <location>
        <position position="50"/>
    </location>
    <ligand>
        <name>[2Fe-2S] cluster</name>
        <dbReference type="ChEBI" id="CHEBI:190135"/>
        <label>1</label>
    </ligand>
</feature>
<dbReference type="EMBL" id="MT039792">
    <property type="protein sequence ID" value="QPF77599.1"/>
    <property type="molecule type" value="mRNA"/>
</dbReference>
<dbReference type="Pfam" id="PF20256">
    <property type="entry name" value="MoCoBD_2"/>
    <property type="match status" value="1"/>
</dbReference>
<dbReference type="InterPro" id="IPR008274">
    <property type="entry name" value="AldOxase/xan_DH_MoCoBD1"/>
</dbReference>
<dbReference type="InterPro" id="IPR006058">
    <property type="entry name" value="2Fe2S_fd_BS"/>
</dbReference>
<dbReference type="Pfam" id="PF00111">
    <property type="entry name" value="Fer2"/>
    <property type="match status" value="1"/>
</dbReference>
<keyword evidence="14" id="KW-0576">Peroxisome</keyword>
<feature type="active site" description="Proton acceptor" evidence="16">
    <location>
        <position position="1213"/>
    </location>
</feature>
<dbReference type="SMART" id="SM01092">
    <property type="entry name" value="CO_deh_flav_C"/>
    <property type="match status" value="1"/>
</dbReference>
<comment type="cofactor">
    <cofactor evidence="1 17">
        <name>FAD</name>
        <dbReference type="ChEBI" id="CHEBI:57692"/>
    </cofactor>
</comment>
<dbReference type="GO" id="GO:0071949">
    <property type="term" value="F:FAD binding"/>
    <property type="evidence" value="ECO:0007669"/>
    <property type="project" value="InterPro"/>
</dbReference>
<evidence type="ECO:0000256" key="3">
    <source>
        <dbReference type="ARBA" id="ARBA00006849"/>
    </source>
</evidence>
<feature type="binding site" evidence="18">
    <location>
        <position position="886"/>
    </location>
    <ligand>
        <name>Mo-molybdopterin</name>
        <dbReference type="ChEBI" id="CHEBI:71302"/>
    </ligand>
    <ligandPart>
        <name>Mo</name>
        <dbReference type="ChEBI" id="CHEBI:28685"/>
    </ligandPart>
</feature>